<dbReference type="AlphaFoldDB" id="A0A097IFK1"/>
<evidence type="ECO:0000259" key="2">
    <source>
        <dbReference type="Pfam" id="PF00535"/>
    </source>
</evidence>
<organism evidence="4 5">
    <name type="scientific">Corynebacterium doosanense CAU 212 = DSM 45436</name>
    <dbReference type="NCBI Taxonomy" id="558173"/>
    <lineage>
        <taxon>Bacteria</taxon>
        <taxon>Bacillati</taxon>
        <taxon>Actinomycetota</taxon>
        <taxon>Actinomycetes</taxon>
        <taxon>Mycobacteriales</taxon>
        <taxon>Corynebacteriaceae</taxon>
        <taxon>Corynebacterium</taxon>
    </lineage>
</organism>
<dbReference type="Proteomes" id="UP000029914">
    <property type="component" value="Chromosome"/>
</dbReference>
<proteinExistence type="predicted"/>
<evidence type="ECO:0000256" key="1">
    <source>
        <dbReference type="ARBA" id="ARBA00022679"/>
    </source>
</evidence>
<feature type="domain" description="Glycosyltransferase 2-like" evidence="2">
    <location>
        <begin position="309"/>
        <end position="432"/>
    </location>
</feature>
<dbReference type="PANTHER" id="PTHR43685">
    <property type="entry name" value="GLYCOSYLTRANSFERASE"/>
    <property type="match status" value="1"/>
</dbReference>
<name>A0A097IFK1_9CORY</name>
<dbReference type="Pfam" id="PF02709">
    <property type="entry name" value="Glyco_transf_7C"/>
    <property type="match status" value="1"/>
</dbReference>
<feature type="domain" description="Galactosyltransferase C-terminal" evidence="3">
    <location>
        <begin position="450"/>
        <end position="498"/>
    </location>
</feature>
<keyword evidence="5" id="KW-1185">Reference proteome</keyword>
<dbReference type="Gene3D" id="3.90.550.10">
    <property type="entry name" value="Spore Coat Polysaccharide Biosynthesis Protein SpsA, Chain A"/>
    <property type="match status" value="1"/>
</dbReference>
<dbReference type="InterPro" id="IPR001173">
    <property type="entry name" value="Glyco_trans_2-like"/>
</dbReference>
<keyword evidence="1" id="KW-0808">Transferase</keyword>
<accession>A0A097IFK1</accession>
<dbReference type="SUPFAM" id="SSF53756">
    <property type="entry name" value="UDP-Glycosyltransferase/glycogen phosphorylase"/>
    <property type="match status" value="1"/>
</dbReference>
<dbReference type="InterPro" id="IPR050834">
    <property type="entry name" value="Glycosyltransf_2"/>
</dbReference>
<dbReference type="Gene3D" id="3.40.50.2000">
    <property type="entry name" value="Glycogen Phosphorylase B"/>
    <property type="match status" value="1"/>
</dbReference>
<dbReference type="eggNOG" id="COG1216">
    <property type="taxonomic scope" value="Bacteria"/>
</dbReference>
<dbReference type="RefSeq" id="WP_018022596.1">
    <property type="nucleotide sequence ID" value="NZ_AQUX01000009.1"/>
</dbReference>
<dbReference type="EMBL" id="CP006764">
    <property type="protein sequence ID" value="AIT60890.1"/>
    <property type="molecule type" value="Genomic_DNA"/>
</dbReference>
<sequence>MNLTHLIAGPAEHGVTEYARLLAENTGGRVGEPGEHPVHVTFTDHLFGPTPDEAVDVLLSRLAGRRFSVSFHDVPQEGEGAERFARRADAYQRLAAAADLAVTNSRHEATFFDTEVEVIPLPLPTAPSLDIDPEPGTVGVLGFIYPGKGHNVVAEAAGDLRVRALGGFSAGHEDMDLPGVEVTGYLSEEDLWAEMARIAVPVCPHLHVSASGSMMRWLAAGRRVLVADSTYAREVAGLFPDQVRLVTDWAADIAAAAADPDFSRTVELPVTWGWPEVATRWQELWAETFAAEFRGNVLADTPADTPSVSVVIPHYNNPEMLTRVVRGLEAQTFDGPLEVIVADDGSAELPRVDTPLPLQVVSQEDRGFRAAAARNLGAAHASNDVLVFLDADTVPEPDFIRAAVSRVARDPACVVVGTRLQEDGEPQWLIDAWQRTRDLTLADDTSWRFIISSVLALPRELFTSVGGFDESMVGYGGEDWELGWRLWNAGAKFRHVPEAVATHLEPEWAQRGGGAEEKNVESVALAHRITHPLARPDGVVFADQDVAVELPDGTPEPVLASWLAAGDVRVLSPRPELFSADPRVGPGSARLTLTLSRPLLAPADLPEVAARIHALGGAAQLVVDGEVVGSARGRRVSTDTPALVHVDLSPWTGPERLERWFAGW</sequence>
<dbReference type="STRING" id="558173.CDOO_06195"/>
<dbReference type="HOGENOM" id="CLU_421351_0_0_11"/>
<dbReference type="GO" id="GO:0016740">
    <property type="term" value="F:transferase activity"/>
    <property type="evidence" value="ECO:0007669"/>
    <property type="project" value="UniProtKB-KW"/>
</dbReference>
<dbReference type="OrthoDB" id="4120491at2"/>
<evidence type="ECO:0000259" key="3">
    <source>
        <dbReference type="Pfam" id="PF02709"/>
    </source>
</evidence>
<dbReference type="KEGG" id="cdo:CDOO_06195"/>
<reference evidence="4 5" key="1">
    <citation type="submission" date="2013-09" db="EMBL/GenBank/DDBJ databases">
        <title>Complete genome sequence of Corynebacterium doosanense CAU 212(T) (=DSM 45436(T)), isolated from activated sludge.</title>
        <authorList>
            <person name="Schaffert L."/>
            <person name="Albersmeier A."/>
            <person name="Kalinowski J."/>
            <person name="Ruckert C."/>
        </authorList>
    </citation>
    <scope>NUCLEOTIDE SEQUENCE [LARGE SCALE GENOMIC DNA]</scope>
    <source>
        <strain evidence="4 5">CAU 212</strain>
    </source>
</reference>
<dbReference type="SUPFAM" id="SSF53448">
    <property type="entry name" value="Nucleotide-diphospho-sugar transferases"/>
    <property type="match status" value="1"/>
</dbReference>
<dbReference type="InterPro" id="IPR027791">
    <property type="entry name" value="Galactosyl_T_C"/>
</dbReference>
<evidence type="ECO:0000313" key="5">
    <source>
        <dbReference type="Proteomes" id="UP000029914"/>
    </source>
</evidence>
<dbReference type="PANTHER" id="PTHR43685:SF3">
    <property type="entry name" value="SLR2126 PROTEIN"/>
    <property type="match status" value="1"/>
</dbReference>
<evidence type="ECO:0000313" key="4">
    <source>
        <dbReference type="EMBL" id="AIT60890.1"/>
    </source>
</evidence>
<dbReference type="Pfam" id="PF00535">
    <property type="entry name" value="Glycos_transf_2"/>
    <property type="match status" value="1"/>
</dbReference>
<protein>
    <submittedName>
        <fullName evidence="4">Uncharacterized protein</fullName>
    </submittedName>
</protein>
<gene>
    <name evidence="4" type="ORF">CDOO_06195</name>
</gene>
<dbReference type="InterPro" id="IPR029044">
    <property type="entry name" value="Nucleotide-diphossugar_trans"/>
</dbReference>